<dbReference type="AlphaFoldDB" id="A0A6C0ADV7"/>
<dbReference type="EMBL" id="MN740593">
    <property type="protein sequence ID" value="QHS77886.1"/>
    <property type="molecule type" value="Genomic_DNA"/>
</dbReference>
<protein>
    <submittedName>
        <fullName evidence="1">Uncharacterized protein</fullName>
    </submittedName>
</protein>
<reference evidence="1" key="1">
    <citation type="journal article" date="2020" name="Nature">
        <title>Giant virus diversity and host interactions through global metagenomics.</title>
        <authorList>
            <person name="Schulz F."/>
            <person name="Roux S."/>
            <person name="Paez-Espino D."/>
            <person name="Jungbluth S."/>
            <person name="Walsh D.A."/>
            <person name="Denef V.J."/>
            <person name="McMahon K.D."/>
            <person name="Konstantinidis K.T."/>
            <person name="Eloe-Fadrosh E.A."/>
            <person name="Kyrpides N.C."/>
            <person name="Woyke T."/>
        </authorList>
    </citation>
    <scope>NUCLEOTIDE SEQUENCE</scope>
    <source>
        <strain evidence="1">GVMAG-S-1021933-23</strain>
    </source>
</reference>
<sequence>MKLKIFNYIFFLLSLKKIKIKIKIILHFKKK</sequence>
<proteinExistence type="predicted"/>
<accession>A0A6C0ADV7</accession>
<name>A0A6C0ADV7_9ZZZZ</name>
<evidence type="ECO:0000313" key="1">
    <source>
        <dbReference type="EMBL" id="QHS77886.1"/>
    </source>
</evidence>
<organism evidence="1">
    <name type="scientific">viral metagenome</name>
    <dbReference type="NCBI Taxonomy" id="1070528"/>
    <lineage>
        <taxon>unclassified sequences</taxon>
        <taxon>metagenomes</taxon>
        <taxon>organismal metagenomes</taxon>
    </lineage>
</organism>